<comment type="caution">
    <text evidence="2">The sequence shown here is derived from an EMBL/GenBank/DDBJ whole genome shotgun (WGS) entry which is preliminary data.</text>
</comment>
<feature type="compositionally biased region" description="Polar residues" evidence="1">
    <location>
        <begin position="62"/>
        <end position="75"/>
    </location>
</feature>
<evidence type="ECO:0000313" key="3">
    <source>
        <dbReference type="Proteomes" id="UP001476950"/>
    </source>
</evidence>
<dbReference type="EMBL" id="JAMPLM010000045">
    <property type="protein sequence ID" value="MEP1061829.1"/>
    <property type="molecule type" value="Genomic_DNA"/>
</dbReference>
<evidence type="ECO:0000256" key="1">
    <source>
        <dbReference type="SAM" id="MobiDB-lite"/>
    </source>
</evidence>
<accession>A0ABV0KUD2</accession>
<dbReference type="Proteomes" id="UP001476950">
    <property type="component" value="Unassembled WGS sequence"/>
</dbReference>
<evidence type="ECO:0000313" key="2">
    <source>
        <dbReference type="EMBL" id="MEP1061829.1"/>
    </source>
</evidence>
<keyword evidence="3" id="KW-1185">Reference proteome</keyword>
<proteinExistence type="predicted"/>
<feature type="region of interest" description="Disordered" evidence="1">
    <location>
        <begin position="49"/>
        <end position="75"/>
    </location>
</feature>
<gene>
    <name evidence="2" type="ORF">NDI38_26000</name>
</gene>
<protein>
    <submittedName>
        <fullName evidence="2">Uncharacterized protein</fullName>
    </submittedName>
</protein>
<dbReference type="RefSeq" id="WP_190448568.1">
    <property type="nucleotide sequence ID" value="NZ_JAMPLM010000045.1"/>
</dbReference>
<name>A0ABV0KUD2_9CYAN</name>
<reference evidence="2 3" key="1">
    <citation type="submission" date="2022-04" db="EMBL/GenBank/DDBJ databases">
        <title>Positive selection, recombination, and allopatry shape intraspecific diversity of widespread and dominant cyanobacteria.</title>
        <authorList>
            <person name="Wei J."/>
            <person name="Shu W."/>
            <person name="Hu C."/>
        </authorList>
    </citation>
    <scope>NUCLEOTIDE SEQUENCE [LARGE SCALE GENOMIC DNA]</scope>
    <source>
        <strain evidence="2 3">AS-A4</strain>
    </source>
</reference>
<organism evidence="2 3">
    <name type="scientific">Stenomitos frigidus AS-A4</name>
    <dbReference type="NCBI Taxonomy" id="2933935"/>
    <lineage>
        <taxon>Bacteria</taxon>
        <taxon>Bacillati</taxon>
        <taxon>Cyanobacteriota</taxon>
        <taxon>Cyanophyceae</taxon>
        <taxon>Leptolyngbyales</taxon>
        <taxon>Leptolyngbyaceae</taxon>
        <taxon>Stenomitos</taxon>
    </lineage>
</organism>
<sequence length="75" mass="7949">MSILNRSGSNVPPSSEGFAWSIKISEKVLVTLFIAGASFASGYGYGHPRANSQPSVLPEQPATCSPTAANNRLRR</sequence>